<dbReference type="Proteomes" id="UP000295163">
    <property type="component" value="Unassembled WGS sequence"/>
</dbReference>
<feature type="transmembrane region" description="Helical" evidence="2">
    <location>
        <begin position="126"/>
        <end position="146"/>
    </location>
</feature>
<dbReference type="AlphaFoldDB" id="A0A4V3B318"/>
<feature type="domain" description="Heparan-alpha-glucosaminide N-acetyltransferase catalytic" evidence="3">
    <location>
        <begin position="50"/>
        <end position="254"/>
    </location>
</feature>
<feature type="region of interest" description="Disordered" evidence="1">
    <location>
        <begin position="1"/>
        <end position="44"/>
    </location>
</feature>
<feature type="transmembrane region" description="Helical" evidence="2">
    <location>
        <begin position="389"/>
        <end position="407"/>
    </location>
</feature>
<dbReference type="Pfam" id="PF07786">
    <property type="entry name" value="HGSNAT_cat"/>
    <property type="match status" value="1"/>
</dbReference>
<comment type="caution">
    <text evidence="4">The sequence shown here is derived from an EMBL/GenBank/DDBJ whole genome shotgun (WGS) entry which is preliminary data.</text>
</comment>
<feature type="transmembrane region" description="Helical" evidence="2">
    <location>
        <begin position="56"/>
        <end position="74"/>
    </location>
</feature>
<organism evidence="4 5">
    <name type="scientific">Kocuria rosea</name>
    <name type="common">Deinococcus erythromyxa</name>
    <name type="synonym">Micrococcus rubens</name>
    <dbReference type="NCBI Taxonomy" id="1275"/>
    <lineage>
        <taxon>Bacteria</taxon>
        <taxon>Bacillati</taxon>
        <taxon>Actinomycetota</taxon>
        <taxon>Actinomycetes</taxon>
        <taxon>Micrococcales</taxon>
        <taxon>Micrococcaceae</taxon>
        <taxon>Kocuria</taxon>
    </lineage>
</organism>
<name>A0A4V3B318_KOCRO</name>
<dbReference type="RefSeq" id="WP_133410260.1">
    <property type="nucleotide sequence ID" value="NZ_SMZT01000003.1"/>
</dbReference>
<feature type="transmembrane region" description="Helical" evidence="2">
    <location>
        <begin position="179"/>
        <end position="197"/>
    </location>
</feature>
<feature type="transmembrane region" description="Helical" evidence="2">
    <location>
        <begin position="258"/>
        <end position="279"/>
    </location>
</feature>
<protein>
    <submittedName>
        <fullName evidence="4">DUF1624 domain-containing protein</fullName>
    </submittedName>
</protein>
<evidence type="ECO:0000313" key="5">
    <source>
        <dbReference type="Proteomes" id="UP000295163"/>
    </source>
</evidence>
<feature type="transmembrane region" description="Helical" evidence="2">
    <location>
        <begin position="233"/>
        <end position="251"/>
    </location>
</feature>
<sequence>MTDSDRRPASAAGADSAETTPWATTRAGAPEGTTSDDATEAAATTGGKRRLVGIDAARGLALIGMVSIHILPAWDPETFAPTAQWTLFAGRSAALFALLAGVSLAFTSGGRTAHSGRAMTATRAGILVRAGLITALGLAINPLIPGATAEEIPAINILIYYGAFFVLAIPFLSLSAKALFAWAAVFALAAPVLVHATREALPATAELNPGFADLAAAPGATLAHLLLTGTYPALPYLAYLLVGLGIGRLNLAGIQVQVGLLLVGLGVAVVAWLAYWVLILQAGGYDQLMTHTPALTEDGIDDIIVFGPDPVLPTTTWWWLAIAGPHTNTPLALAMGLGSGAAVLGGFLLLTRRFGSWLLPLSAMGTMTLTLYSAHLMALSAEVHYDQPYLWFFLQIGVAGLLATAWHRALGQGPLERVVARGAGLTRRLVLAGHRTR</sequence>
<feature type="compositionally biased region" description="Low complexity" evidence="1">
    <location>
        <begin position="31"/>
        <end position="44"/>
    </location>
</feature>
<evidence type="ECO:0000256" key="2">
    <source>
        <dbReference type="SAM" id="Phobius"/>
    </source>
</evidence>
<dbReference type="EMBL" id="SMZT01000003">
    <property type="protein sequence ID" value="TDL42999.1"/>
    <property type="molecule type" value="Genomic_DNA"/>
</dbReference>
<accession>A0A4V3B318</accession>
<feature type="transmembrane region" description="Helical" evidence="2">
    <location>
        <begin position="331"/>
        <end position="350"/>
    </location>
</feature>
<dbReference type="InterPro" id="IPR012429">
    <property type="entry name" value="HGSNAT_cat"/>
</dbReference>
<keyword evidence="2" id="KW-1133">Transmembrane helix</keyword>
<keyword evidence="2" id="KW-0812">Transmembrane</keyword>
<dbReference type="GeneID" id="64347602"/>
<feature type="transmembrane region" description="Helical" evidence="2">
    <location>
        <begin position="86"/>
        <end position="106"/>
    </location>
</feature>
<keyword evidence="2" id="KW-0472">Membrane</keyword>
<gene>
    <name evidence="4" type="ORF">E2R59_09265</name>
</gene>
<feature type="transmembrane region" description="Helical" evidence="2">
    <location>
        <begin position="357"/>
        <end position="377"/>
    </location>
</feature>
<evidence type="ECO:0000256" key="1">
    <source>
        <dbReference type="SAM" id="MobiDB-lite"/>
    </source>
</evidence>
<feature type="transmembrane region" description="Helical" evidence="2">
    <location>
        <begin position="152"/>
        <end position="172"/>
    </location>
</feature>
<evidence type="ECO:0000313" key="4">
    <source>
        <dbReference type="EMBL" id="TDL42999.1"/>
    </source>
</evidence>
<reference evidence="4 5" key="1">
    <citation type="submission" date="2019-03" db="EMBL/GenBank/DDBJ databases">
        <title>Genome Sequencing and Assembly of Various Microbes Isolated from Partially Reclaimed Soil and Acid Mine Drainage (AMD) Site.</title>
        <authorList>
            <person name="Steinbock B."/>
            <person name="Bechtold R."/>
            <person name="Sevigny J.L."/>
            <person name="Thomas D."/>
            <person name="Cuthill L.R."/>
            <person name="Aveiro Johannsen E.J."/>
            <person name="Thomas K."/>
            <person name="Ghosh A."/>
        </authorList>
    </citation>
    <scope>NUCLEOTIDE SEQUENCE [LARGE SCALE GENOMIC DNA]</scope>
    <source>
        <strain evidence="4 5">S-A3</strain>
    </source>
</reference>
<proteinExistence type="predicted"/>
<evidence type="ECO:0000259" key="3">
    <source>
        <dbReference type="Pfam" id="PF07786"/>
    </source>
</evidence>